<evidence type="ECO:0000256" key="6">
    <source>
        <dbReference type="PIRSR" id="PIRSR000106-2"/>
    </source>
</evidence>
<evidence type="ECO:0000256" key="2">
    <source>
        <dbReference type="ARBA" id="ARBA00008785"/>
    </source>
</evidence>
<feature type="domain" description="Malic enzyme NAD-binding" evidence="9">
    <location>
        <begin position="160"/>
        <end position="389"/>
    </location>
</feature>
<dbReference type="PROSITE" id="PS00331">
    <property type="entry name" value="MALIC_ENZYMES"/>
    <property type="match status" value="1"/>
</dbReference>
<dbReference type="GO" id="GO:0004470">
    <property type="term" value="F:malic enzyme activity"/>
    <property type="evidence" value="ECO:0007669"/>
    <property type="project" value="InterPro"/>
</dbReference>
<feature type="binding site" evidence="6">
    <location>
        <position position="323"/>
    </location>
    <ligand>
        <name>(S)-malate</name>
        <dbReference type="ChEBI" id="CHEBI:15589"/>
    </ligand>
</feature>
<dbReference type="GO" id="GO:0016616">
    <property type="term" value="F:oxidoreductase activity, acting on the CH-OH group of donors, NAD or NADP as acceptor"/>
    <property type="evidence" value="ECO:0007669"/>
    <property type="project" value="InterPro"/>
</dbReference>
<dbReference type="InterPro" id="IPR036291">
    <property type="entry name" value="NAD(P)-bd_dom_sf"/>
</dbReference>
<feature type="domain" description="Malic enzyme N-terminal" evidence="10">
    <location>
        <begin position="16"/>
        <end position="149"/>
    </location>
</feature>
<dbReference type="EMBL" id="SJPT01000002">
    <property type="protein sequence ID" value="TWU25304.1"/>
    <property type="molecule type" value="Genomic_DNA"/>
</dbReference>
<dbReference type="Proteomes" id="UP000316304">
    <property type="component" value="Unassembled WGS sequence"/>
</dbReference>
<comment type="caution">
    <text evidence="11">The sequence shown here is derived from an EMBL/GenBank/DDBJ whole genome shotgun (WGS) entry which is preliminary data.</text>
</comment>
<dbReference type="Gene3D" id="3.40.50.720">
    <property type="entry name" value="NAD(P)-binding Rossmann-like Domain"/>
    <property type="match status" value="1"/>
</dbReference>
<evidence type="ECO:0000256" key="1">
    <source>
        <dbReference type="ARBA" id="ARBA00001936"/>
    </source>
</evidence>
<dbReference type="PIRSF" id="PIRSF000106">
    <property type="entry name" value="ME"/>
    <property type="match status" value="1"/>
</dbReference>
<dbReference type="InterPro" id="IPR001891">
    <property type="entry name" value="Malic_OxRdtase"/>
</dbReference>
<dbReference type="Pfam" id="PF00390">
    <property type="entry name" value="malic"/>
    <property type="match status" value="1"/>
</dbReference>
<organism evidence="11 12">
    <name type="scientific">Novipirellula galeiformis</name>
    <dbReference type="NCBI Taxonomy" id="2528004"/>
    <lineage>
        <taxon>Bacteria</taxon>
        <taxon>Pseudomonadati</taxon>
        <taxon>Planctomycetota</taxon>
        <taxon>Planctomycetia</taxon>
        <taxon>Pirellulales</taxon>
        <taxon>Pirellulaceae</taxon>
        <taxon>Novipirellula</taxon>
    </lineage>
</organism>
<dbReference type="PANTHER" id="PTHR43237">
    <property type="entry name" value="NADP-DEPENDENT MALIC ENZYME"/>
    <property type="match status" value="1"/>
</dbReference>
<evidence type="ECO:0000259" key="9">
    <source>
        <dbReference type="SMART" id="SM00919"/>
    </source>
</evidence>
<evidence type="ECO:0000256" key="8">
    <source>
        <dbReference type="RuleBase" id="RU003427"/>
    </source>
</evidence>
<comment type="cofactor">
    <cofactor evidence="1">
        <name>Mn(2+)</name>
        <dbReference type="ChEBI" id="CHEBI:29035"/>
    </cofactor>
</comment>
<dbReference type="RefSeq" id="WP_146593949.1">
    <property type="nucleotide sequence ID" value="NZ_SJPT01000002.1"/>
</dbReference>
<dbReference type="InterPro" id="IPR015884">
    <property type="entry name" value="Malic_enzyme_CS"/>
</dbReference>
<dbReference type="Gene3D" id="3.40.50.10380">
    <property type="entry name" value="Malic enzyme, N-terminal domain"/>
    <property type="match status" value="1"/>
</dbReference>
<accession>A0A5C6CP98</accession>
<keyword evidence="4 11" id="KW-0560">Oxidoreductase</keyword>
<dbReference type="PRINTS" id="PR00072">
    <property type="entry name" value="MALOXRDTASE"/>
</dbReference>
<dbReference type="InterPro" id="IPR037062">
    <property type="entry name" value="Malic_N_dom_sf"/>
</dbReference>
<comment type="similarity">
    <text evidence="2 8">Belongs to the malic enzymes family.</text>
</comment>
<feature type="binding site" evidence="7">
    <location>
        <position position="135"/>
    </location>
    <ligand>
        <name>a divalent metal cation</name>
        <dbReference type="ChEBI" id="CHEBI:60240"/>
    </ligand>
</feature>
<evidence type="ECO:0000256" key="5">
    <source>
        <dbReference type="PIRSR" id="PIRSR000106-1"/>
    </source>
</evidence>
<feature type="binding site" evidence="7">
    <location>
        <position position="159"/>
    </location>
    <ligand>
        <name>a divalent metal cation</name>
        <dbReference type="ChEBI" id="CHEBI:60240"/>
    </ligand>
</feature>
<dbReference type="SMART" id="SM01274">
    <property type="entry name" value="malic"/>
    <property type="match status" value="1"/>
</dbReference>
<dbReference type="GO" id="GO:0046872">
    <property type="term" value="F:metal ion binding"/>
    <property type="evidence" value="ECO:0007669"/>
    <property type="project" value="UniProtKB-KW"/>
</dbReference>
<name>A0A5C6CP98_9BACT</name>
<dbReference type="SMART" id="SM00919">
    <property type="entry name" value="Malic_M"/>
    <property type="match status" value="1"/>
</dbReference>
<feature type="binding site" evidence="7">
    <location>
        <position position="134"/>
    </location>
    <ligand>
        <name>a divalent metal cation</name>
        <dbReference type="ChEBI" id="CHEBI:60240"/>
    </ligand>
</feature>
<dbReference type="SUPFAM" id="SSF53223">
    <property type="entry name" value="Aminoacid dehydrogenase-like, N-terminal domain"/>
    <property type="match status" value="1"/>
</dbReference>
<sequence>MTDFFERSLILHEQLRGKIGIVGKMPIANRDDLSLAYTPGVARPCEVIASDASKARELTIKRNSVAVVTDGSAVLGLGNIGPHAAIPVMEGKSLLFKEFANIDAWPICLDAQDVDEIVATVRRIAPVFGGINLEDISAPRCFAVEQQLQDIGIPVFHDDQHGTAIVLLAALLNAAKVLRRDITQMKVVINGAGAAGTAIARLLRCVGHSPNVCVPVDDVIVCDSKGAIHNGRDDLADYKRELLRYTNRKHRTGTLQNVLAGADVFIGVSKGGLLSADDVSKMARDSIVLAMANPIPEIMPDVARSGGAAVVGTGRSDFPNQINNVLAFPGIFRGALDASSCAITEEMKIAAARALAAATTDPSPERVLPDPLDRSVAPRVAAAVAEAAERE</sequence>
<evidence type="ECO:0000256" key="3">
    <source>
        <dbReference type="ARBA" id="ARBA00022723"/>
    </source>
</evidence>
<dbReference type="GO" id="GO:0051287">
    <property type="term" value="F:NAD binding"/>
    <property type="evidence" value="ECO:0007669"/>
    <property type="project" value="InterPro"/>
</dbReference>
<keyword evidence="12" id="KW-1185">Reference proteome</keyword>
<protein>
    <submittedName>
        <fullName evidence="11">NAD-dependent malic enzyme</fullName>
        <ecNumber evidence="11">1.1.1.38</ecNumber>
    </submittedName>
</protein>
<evidence type="ECO:0000313" key="11">
    <source>
        <dbReference type="EMBL" id="TWU25304.1"/>
    </source>
</evidence>
<keyword evidence="3 7" id="KW-0479">Metal-binding</keyword>
<dbReference type="SUPFAM" id="SSF51735">
    <property type="entry name" value="NAD(P)-binding Rossmann-fold domains"/>
    <property type="match status" value="1"/>
</dbReference>
<dbReference type="Pfam" id="PF03949">
    <property type="entry name" value="Malic_M"/>
    <property type="match status" value="1"/>
</dbReference>
<dbReference type="InterPro" id="IPR012301">
    <property type="entry name" value="Malic_N_dom"/>
</dbReference>
<feature type="active site" description="Proton acceptor" evidence="5">
    <location>
        <position position="92"/>
    </location>
</feature>
<dbReference type="OrthoDB" id="9805787at2"/>
<dbReference type="EC" id="1.1.1.38" evidence="11"/>
<dbReference type="AlphaFoldDB" id="A0A5C6CP98"/>
<feature type="binding site" evidence="6">
    <location>
        <position position="293"/>
    </location>
    <ligand>
        <name>(S)-malate</name>
        <dbReference type="ChEBI" id="CHEBI:15589"/>
    </ligand>
</feature>
<dbReference type="InterPro" id="IPR051674">
    <property type="entry name" value="Malate_Decarboxylase"/>
</dbReference>
<dbReference type="PANTHER" id="PTHR43237:SF4">
    <property type="entry name" value="NADP-DEPENDENT MALIC ENZYME"/>
    <property type="match status" value="1"/>
</dbReference>
<dbReference type="InterPro" id="IPR012302">
    <property type="entry name" value="Malic_NAD-bd"/>
</dbReference>
<evidence type="ECO:0000256" key="7">
    <source>
        <dbReference type="PIRSR" id="PIRSR000106-3"/>
    </source>
</evidence>
<gene>
    <name evidence="11" type="ORF">Pla52o_16030</name>
</gene>
<feature type="active site" description="Proton donor" evidence="5">
    <location>
        <position position="37"/>
    </location>
</feature>
<comment type="cofactor">
    <cofactor evidence="7">
        <name>Mg(2+)</name>
        <dbReference type="ChEBI" id="CHEBI:18420"/>
    </cofactor>
    <cofactor evidence="7">
        <name>Mn(2+)</name>
        <dbReference type="ChEBI" id="CHEBI:29035"/>
    </cofactor>
    <text evidence="7">Divalent metal cations. Prefers magnesium or manganese.</text>
</comment>
<proteinExistence type="inferred from homology"/>
<evidence type="ECO:0000313" key="12">
    <source>
        <dbReference type="Proteomes" id="UP000316304"/>
    </source>
</evidence>
<evidence type="ECO:0000259" key="10">
    <source>
        <dbReference type="SMART" id="SM01274"/>
    </source>
</evidence>
<reference evidence="11 12" key="1">
    <citation type="submission" date="2019-02" db="EMBL/GenBank/DDBJ databases">
        <title>Deep-cultivation of Planctomycetes and their phenomic and genomic characterization uncovers novel biology.</title>
        <authorList>
            <person name="Wiegand S."/>
            <person name="Jogler M."/>
            <person name="Boedeker C."/>
            <person name="Pinto D."/>
            <person name="Vollmers J."/>
            <person name="Rivas-Marin E."/>
            <person name="Kohn T."/>
            <person name="Peeters S.H."/>
            <person name="Heuer A."/>
            <person name="Rast P."/>
            <person name="Oberbeckmann S."/>
            <person name="Bunk B."/>
            <person name="Jeske O."/>
            <person name="Meyerdierks A."/>
            <person name="Storesund J.E."/>
            <person name="Kallscheuer N."/>
            <person name="Luecker S."/>
            <person name="Lage O.M."/>
            <person name="Pohl T."/>
            <person name="Merkel B.J."/>
            <person name="Hornburger P."/>
            <person name="Mueller R.-W."/>
            <person name="Bruemmer F."/>
            <person name="Labrenz M."/>
            <person name="Spormann A.M."/>
            <person name="Op Den Camp H."/>
            <person name="Overmann J."/>
            <person name="Amann R."/>
            <person name="Jetten M.S.M."/>
            <person name="Mascher T."/>
            <person name="Medema M.H."/>
            <person name="Devos D.P."/>
            <person name="Kaster A.-K."/>
            <person name="Ovreas L."/>
            <person name="Rohde M."/>
            <person name="Galperin M.Y."/>
            <person name="Jogler C."/>
        </authorList>
    </citation>
    <scope>NUCLEOTIDE SEQUENCE [LARGE SCALE GENOMIC DNA]</scope>
    <source>
        <strain evidence="11 12">Pla52o</strain>
    </source>
</reference>
<evidence type="ECO:0000256" key="4">
    <source>
        <dbReference type="ARBA" id="ARBA00023002"/>
    </source>
</evidence>
<dbReference type="InterPro" id="IPR046346">
    <property type="entry name" value="Aminoacid_DH-like_N_sf"/>
</dbReference>